<dbReference type="EMBL" id="FUZV01000001">
    <property type="protein sequence ID" value="SKC41583.1"/>
    <property type="molecule type" value="Genomic_DNA"/>
</dbReference>
<feature type="transmembrane region" description="Helical" evidence="8">
    <location>
        <begin position="185"/>
        <end position="207"/>
    </location>
</feature>
<feature type="transmembrane region" description="Helical" evidence="8">
    <location>
        <begin position="242"/>
        <end position="262"/>
    </location>
</feature>
<evidence type="ECO:0000256" key="3">
    <source>
        <dbReference type="ARBA" id="ARBA00022475"/>
    </source>
</evidence>
<reference evidence="9 10" key="1">
    <citation type="submission" date="2017-02" db="EMBL/GenBank/DDBJ databases">
        <authorList>
            <person name="Peterson S.W."/>
        </authorList>
    </citation>
    <scope>NUCLEOTIDE SEQUENCE [LARGE SCALE GENOMIC DNA]</scope>
    <source>
        <strain evidence="9 10">P15</strain>
    </source>
</reference>
<keyword evidence="5" id="KW-0862">Zinc</keyword>
<dbReference type="GO" id="GO:0005385">
    <property type="term" value="F:zinc ion transmembrane transporter activity"/>
    <property type="evidence" value="ECO:0007669"/>
    <property type="project" value="TreeGrafter"/>
</dbReference>
<name>A0A1T5IRJ9_9GAMM</name>
<dbReference type="STRING" id="428993.SAMN06296058_0173"/>
<keyword evidence="7 8" id="KW-0472">Membrane</keyword>
<dbReference type="AlphaFoldDB" id="A0A1T5IRJ9"/>
<evidence type="ECO:0000256" key="2">
    <source>
        <dbReference type="ARBA" id="ARBA00006939"/>
    </source>
</evidence>
<evidence type="ECO:0000256" key="6">
    <source>
        <dbReference type="ARBA" id="ARBA00022989"/>
    </source>
</evidence>
<feature type="transmembrane region" description="Helical" evidence="8">
    <location>
        <begin position="214"/>
        <end position="236"/>
    </location>
</feature>
<feature type="transmembrane region" description="Helical" evidence="8">
    <location>
        <begin position="78"/>
        <end position="97"/>
    </location>
</feature>
<evidence type="ECO:0000256" key="8">
    <source>
        <dbReference type="SAM" id="Phobius"/>
    </source>
</evidence>
<gene>
    <name evidence="9" type="ORF">SAMN06296058_0173</name>
</gene>
<keyword evidence="3" id="KW-1003">Cell membrane</keyword>
<dbReference type="InterPro" id="IPR003689">
    <property type="entry name" value="ZIP"/>
</dbReference>
<dbReference type="Pfam" id="PF02535">
    <property type="entry name" value="Zip"/>
    <property type="match status" value="1"/>
</dbReference>
<keyword evidence="10" id="KW-1185">Reference proteome</keyword>
<keyword evidence="4 8" id="KW-0812">Transmembrane</keyword>
<feature type="transmembrane region" description="Helical" evidence="8">
    <location>
        <begin position="15"/>
        <end position="34"/>
    </location>
</feature>
<proteinExistence type="inferred from homology"/>
<evidence type="ECO:0000313" key="9">
    <source>
        <dbReference type="EMBL" id="SKC41583.1"/>
    </source>
</evidence>
<evidence type="ECO:0000256" key="7">
    <source>
        <dbReference type="ARBA" id="ARBA00023136"/>
    </source>
</evidence>
<feature type="transmembrane region" description="Helical" evidence="8">
    <location>
        <begin position="109"/>
        <end position="134"/>
    </location>
</feature>
<keyword evidence="6 8" id="KW-1133">Transmembrane helix</keyword>
<evidence type="ECO:0000313" key="10">
    <source>
        <dbReference type="Proteomes" id="UP000190341"/>
    </source>
</evidence>
<comment type="similarity">
    <text evidence="2">Belongs to the ZIP transporter (TC 2.A.5) family.</text>
</comment>
<dbReference type="OrthoDB" id="9787346at2"/>
<protein>
    <submittedName>
        <fullName evidence="9">Zinc transporter, ZIP family</fullName>
    </submittedName>
</protein>
<sequence>MNRVLQPLAFRHATAWPYLAGSGLIVAISLWLLAWAPEQASGAMAGWRGGALCALATALGALPVLVVRGLPQRLADGLLGFGAGVMLAATAFSLVLPGLNAARTVGFDAWGAAAVISGGVLMGALALLALDRVLVDDPRDAQRPGAPLVPARVLVFVFAIMLHNVPEGMAVGVAAGGHLAGAEGLAMGIALQDVPEGLVVALILAGAGMVRAKAVFIGAFSGVVEPVAAVLSAWAVTVSALLLPWGLAFAAGAMLTAVAHSVIPESNRNGHGGYATLGLAFGFCLMMTLDTALGG</sequence>
<feature type="transmembrane region" description="Helical" evidence="8">
    <location>
        <begin position="274"/>
        <end position="293"/>
    </location>
</feature>
<evidence type="ECO:0000256" key="1">
    <source>
        <dbReference type="ARBA" id="ARBA00004651"/>
    </source>
</evidence>
<dbReference type="Proteomes" id="UP000190341">
    <property type="component" value="Unassembled WGS sequence"/>
</dbReference>
<evidence type="ECO:0000256" key="4">
    <source>
        <dbReference type="ARBA" id="ARBA00022692"/>
    </source>
</evidence>
<feature type="transmembrane region" description="Helical" evidence="8">
    <location>
        <begin position="146"/>
        <end position="165"/>
    </location>
</feature>
<comment type="subcellular location">
    <subcellularLocation>
        <location evidence="1">Cell membrane</location>
        <topology evidence="1">Multi-pass membrane protein</topology>
    </subcellularLocation>
</comment>
<dbReference type="RefSeq" id="WP_079722609.1">
    <property type="nucleotide sequence ID" value="NZ_BMCL01000003.1"/>
</dbReference>
<dbReference type="GO" id="GO:0005886">
    <property type="term" value="C:plasma membrane"/>
    <property type="evidence" value="ECO:0007669"/>
    <property type="project" value="UniProtKB-SubCell"/>
</dbReference>
<dbReference type="PANTHER" id="PTHR11040:SF211">
    <property type="entry name" value="ZINC TRANSPORTER ZIP11"/>
    <property type="match status" value="1"/>
</dbReference>
<dbReference type="PANTHER" id="PTHR11040">
    <property type="entry name" value="ZINC/IRON TRANSPORTER"/>
    <property type="match status" value="1"/>
</dbReference>
<organism evidence="9 10">
    <name type="scientific">Pseudoxanthomonas indica</name>
    <dbReference type="NCBI Taxonomy" id="428993"/>
    <lineage>
        <taxon>Bacteria</taxon>
        <taxon>Pseudomonadati</taxon>
        <taxon>Pseudomonadota</taxon>
        <taxon>Gammaproteobacteria</taxon>
        <taxon>Lysobacterales</taxon>
        <taxon>Lysobacteraceae</taxon>
        <taxon>Pseudoxanthomonas</taxon>
    </lineage>
</organism>
<evidence type="ECO:0000256" key="5">
    <source>
        <dbReference type="ARBA" id="ARBA00022833"/>
    </source>
</evidence>
<accession>A0A1T5IRJ9</accession>
<feature type="transmembrane region" description="Helical" evidence="8">
    <location>
        <begin position="46"/>
        <end position="66"/>
    </location>
</feature>